<dbReference type="InterPro" id="IPR039016">
    <property type="entry name" value="RECK"/>
</dbReference>
<accession>A0A6V7KCB3</accession>
<dbReference type="GO" id="GO:0030198">
    <property type="term" value="P:extracellular matrix organization"/>
    <property type="evidence" value="ECO:0007669"/>
    <property type="project" value="TreeGrafter"/>
</dbReference>
<reference evidence="1" key="1">
    <citation type="submission" date="2020-07" db="EMBL/GenBank/DDBJ databases">
        <authorList>
            <person name="Ferguson B K."/>
        </authorList>
    </citation>
    <scope>NUCLEOTIDE SEQUENCE</scope>
    <source>
        <strain evidence="1">L06</strain>
    </source>
</reference>
<dbReference type="GO" id="GO:0005886">
    <property type="term" value="C:plasma membrane"/>
    <property type="evidence" value="ECO:0007669"/>
    <property type="project" value="TreeGrafter"/>
</dbReference>
<dbReference type="EMBL" id="CADCXW020000023">
    <property type="protein sequence ID" value="CAD1560090.1"/>
    <property type="molecule type" value="Genomic_DNA"/>
</dbReference>
<proteinExistence type="predicted"/>
<dbReference type="PANTHER" id="PTHR13487:SF3">
    <property type="entry name" value="REVERSION-INDUCING CYSTEINE-RICH PROTEIN WITH KAZAL MOTIFS"/>
    <property type="match status" value="1"/>
</dbReference>
<dbReference type="AlphaFoldDB" id="A0A6V7KCB3"/>
<organism evidence="1">
    <name type="scientific">Bracon brevicornis</name>
    <dbReference type="NCBI Taxonomy" id="1563983"/>
    <lineage>
        <taxon>Eukaryota</taxon>
        <taxon>Metazoa</taxon>
        <taxon>Ecdysozoa</taxon>
        <taxon>Arthropoda</taxon>
        <taxon>Hexapoda</taxon>
        <taxon>Insecta</taxon>
        <taxon>Pterygota</taxon>
        <taxon>Neoptera</taxon>
        <taxon>Endopterygota</taxon>
        <taxon>Hymenoptera</taxon>
        <taxon>Apocrita</taxon>
        <taxon>Ichneumonoidea</taxon>
        <taxon>Braconidae</taxon>
        <taxon>Braconinae</taxon>
        <taxon>Bracon</taxon>
    </lineage>
</organism>
<gene>
    <name evidence="1" type="ORF">BBRV_LOCUS71807</name>
</gene>
<protein>
    <submittedName>
        <fullName evidence="1">Uncharacterized protein</fullName>
    </submittedName>
</protein>
<evidence type="ECO:0000313" key="1">
    <source>
        <dbReference type="EMBL" id="CAD1560090.1"/>
    </source>
</evidence>
<sequence length="127" mass="13970">MDRIYYMMTDERDKDAVTLEAMLTALGRQIQVSGCILRGSMTPEGDIFVMIQTTSTKASDLQTRACVAEMEKIVIRITEKSPKVMAEVPLGALTGAEIIDEPISSAASQKYSFIFLFFPVLIIGVVT</sequence>
<dbReference type="PANTHER" id="PTHR13487">
    <property type="entry name" value="SERINE PROTEASE INHIBITOR"/>
    <property type="match status" value="1"/>
</dbReference>
<dbReference type="GO" id="GO:0008191">
    <property type="term" value="F:metalloendopeptidase inhibitor activity"/>
    <property type="evidence" value="ECO:0007669"/>
    <property type="project" value="InterPro"/>
</dbReference>
<name>A0A6V7KCB3_9HYME</name>